<dbReference type="InterPro" id="IPR015421">
    <property type="entry name" value="PyrdxlP-dep_Trfase_major"/>
</dbReference>
<dbReference type="Pfam" id="PF02018">
    <property type="entry name" value="CBM_4_9"/>
    <property type="match status" value="1"/>
</dbReference>
<keyword evidence="7" id="KW-0808">Transferase</keyword>
<dbReference type="SUPFAM" id="SSF49785">
    <property type="entry name" value="Galactose-binding domain-like"/>
    <property type="match status" value="1"/>
</dbReference>
<comment type="caution">
    <text evidence="12">The sequence shown here is derived from an EMBL/GenBank/DDBJ whole genome shotgun (WGS) entry which is preliminary data.</text>
</comment>
<dbReference type="SUPFAM" id="SSF53383">
    <property type="entry name" value="PLP-dependent transferases"/>
    <property type="match status" value="1"/>
</dbReference>
<evidence type="ECO:0000256" key="2">
    <source>
        <dbReference type="ARBA" id="ARBA00004173"/>
    </source>
</evidence>
<dbReference type="Pfam" id="PF00202">
    <property type="entry name" value="Aminotran_3"/>
    <property type="match status" value="1"/>
</dbReference>
<evidence type="ECO:0000256" key="1">
    <source>
        <dbReference type="ARBA" id="ARBA00001933"/>
    </source>
</evidence>
<dbReference type="Gene3D" id="3.30.420.10">
    <property type="entry name" value="Ribonuclease H-like superfamily/Ribonuclease H"/>
    <property type="match status" value="1"/>
</dbReference>
<evidence type="ECO:0000256" key="8">
    <source>
        <dbReference type="ARBA" id="ARBA00022801"/>
    </source>
</evidence>
<keyword evidence="8" id="KW-0378">Hydrolase</keyword>
<evidence type="ECO:0000259" key="11">
    <source>
        <dbReference type="PROSITE" id="PS50994"/>
    </source>
</evidence>
<keyword evidence="9" id="KW-0663">Pyridoxal phosphate</keyword>
<keyword evidence="10" id="KW-0812">Transmembrane</keyword>
<comment type="cofactor">
    <cofactor evidence="1">
        <name>pyridoxal 5'-phosphate</name>
        <dbReference type="ChEBI" id="CHEBI:597326"/>
    </cofactor>
</comment>
<dbReference type="InterPro" id="IPR005814">
    <property type="entry name" value="Aminotrans_3"/>
</dbReference>
<accession>A0ABQ5BL96</accession>
<reference evidence="12" key="1">
    <citation type="journal article" date="2022" name="Int. J. Mol. Sci.">
        <title>Draft Genome of Tanacetum Coccineum: Genomic Comparison of Closely Related Tanacetum-Family Plants.</title>
        <authorList>
            <person name="Yamashiro T."/>
            <person name="Shiraishi A."/>
            <person name="Nakayama K."/>
            <person name="Satake H."/>
        </authorList>
    </citation>
    <scope>NUCLEOTIDE SEQUENCE</scope>
</reference>
<dbReference type="PANTHER" id="PTHR45688:SF3">
    <property type="entry name" value="ALANINE--GLYOXYLATE AMINOTRANSFERASE 2, MITOCHONDRIAL"/>
    <property type="match status" value="1"/>
</dbReference>
<comment type="subcellular location">
    <subcellularLocation>
        <location evidence="2">Mitochondrion</location>
    </subcellularLocation>
</comment>
<evidence type="ECO:0000256" key="6">
    <source>
        <dbReference type="ARBA" id="ARBA00022576"/>
    </source>
</evidence>
<dbReference type="EMBL" id="BQNB010013313">
    <property type="protein sequence ID" value="GJT14446.1"/>
    <property type="molecule type" value="Genomic_DNA"/>
</dbReference>
<keyword evidence="10" id="KW-0472">Membrane</keyword>
<dbReference type="InterPro" id="IPR015422">
    <property type="entry name" value="PyrdxlP-dep_Trfase_small"/>
</dbReference>
<protein>
    <recommendedName>
        <fullName evidence="5">alanine--glyoxylate transaminase</fullName>
        <ecNumber evidence="5">2.6.1.44</ecNumber>
    </recommendedName>
</protein>
<comment type="subunit">
    <text evidence="4">Homotetramer.</text>
</comment>
<dbReference type="InterPro" id="IPR001584">
    <property type="entry name" value="Integrase_cat-core"/>
</dbReference>
<dbReference type="InterPro" id="IPR012337">
    <property type="entry name" value="RNaseH-like_sf"/>
</dbReference>
<dbReference type="PANTHER" id="PTHR45688">
    <property type="match status" value="1"/>
</dbReference>
<evidence type="ECO:0000256" key="9">
    <source>
        <dbReference type="ARBA" id="ARBA00022898"/>
    </source>
</evidence>
<dbReference type="Proteomes" id="UP001151760">
    <property type="component" value="Unassembled WGS sequence"/>
</dbReference>
<dbReference type="Pfam" id="PF00665">
    <property type="entry name" value="rve"/>
    <property type="match status" value="1"/>
</dbReference>
<dbReference type="InterPro" id="IPR036397">
    <property type="entry name" value="RNaseH_sf"/>
</dbReference>
<evidence type="ECO:0000256" key="10">
    <source>
        <dbReference type="SAM" id="Phobius"/>
    </source>
</evidence>
<keyword evidence="13" id="KW-1185">Reference proteome</keyword>
<evidence type="ECO:0000256" key="4">
    <source>
        <dbReference type="ARBA" id="ARBA00011881"/>
    </source>
</evidence>
<name>A0ABQ5BL96_9ASTR</name>
<evidence type="ECO:0000313" key="12">
    <source>
        <dbReference type="EMBL" id="GJT14446.1"/>
    </source>
</evidence>
<feature type="domain" description="Integrase catalytic" evidence="11">
    <location>
        <begin position="759"/>
        <end position="911"/>
    </location>
</feature>
<dbReference type="InterPro" id="IPR003305">
    <property type="entry name" value="CenC_carb-bd"/>
</dbReference>
<reference evidence="12" key="2">
    <citation type="submission" date="2022-01" db="EMBL/GenBank/DDBJ databases">
        <authorList>
            <person name="Yamashiro T."/>
            <person name="Shiraishi A."/>
            <person name="Satake H."/>
            <person name="Nakayama K."/>
        </authorList>
    </citation>
    <scope>NUCLEOTIDE SEQUENCE</scope>
</reference>
<dbReference type="Gene3D" id="3.90.1150.10">
    <property type="entry name" value="Aspartate Aminotransferase, domain 1"/>
    <property type="match status" value="1"/>
</dbReference>
<gene>
    <name evidence="12" type="ORF">Tco_0861488</name>
</gene>
<sequence length="911" mass="101829">MHGAKNADYGVNILTNSNFGDGTNGWFPLGNYRLGVVKNGSPHLVPHAATDTLSGHYIHATNRSYLWMGPAQIITDKVKLFVTYQVSAWVRLGIKKQPGKVMVYIQGPSPGINFMVAGFRIFVVDRRSRFKQLKEQTDKIVSFTLGYKWHPLIVRGVFVNSRMNANELAMLMARLYSGNLGIIALRNAYHGGSAATIGLTTLNTWKHPIPQWAGLVGVGGAVELAPGYLKLVYDMVHKAGGVCIADEVQTGFGRTGSHYWGFQKQDVVPDIVTMEKVAFHDSLIPLMFFLLFVSIIKQWKHVPMEAAKWVGRNQKWFTLRSCAGGLEVLKVLDKENRQKHCDDVGSHMIGRLKDLQQKHDIIEDVRRRGLMVGVELVTDRKEKTPAKAKAETTVLLEKLHELGVLVGKGGLHGNVFRIKPPMCFNKDDAGIAVILDATHGAGYVEPEIVTNPGKASTLAATDAATPTLRCIEKAAIAYATPITYHSKYLFLSLTSLEESQSKLWRWLSSDVVVIGKRGLGLEYGRYGLEYGVLPSSGFGVLPSSGYGVFDLVSFVVFGEYRHRYAVSSLMDTGYWLSEQLDDIMDQLVVSDDDDELVCFILFVGCNFIGSPMIVLFIVRFHSLILRLESFYYCGVIFGQFEYWKAELEVVDSNSYLKSRGSIEDFVSFREMITSQLQGKLWLYDEVQTNAPLLVVDGDDDDEDGGGGGAVVRLSHLNFDYINLLSKKDIVIGLPKLKYVKDQLCSSCEVSKAKRSSFKTIAVPSSKGWLNLLHMDLCGPMRVASINGKKYILVIVDDYSRYTWTLFLRSKDETPEVLKDFLTMIQRTLQAPVISVRADRGTEFLNKTLHAFFKEEGIEHQTSNPRTPEQNDVVERQNRTLVEAARTMLSASKLPLFFWAEAIETSMLLLKT</sequence>
<evidence type="ECO:0000313" key="13">
    <source>
        <dbReference type="Proteomes" id="UP001151760"/>
    </source>
</evidence>
<comment type="similarity">
    <text evidence="3">Belongs to the class-III pyridoxal-phosphate-dependent aminotransferase family.</text>
</comment>
<dbReference type="InterPro" id="IPR008979">
    <property type="entry name" value="Galactose-bd-like_sf"/>
</dbReference>
<organism evidence="12 13">
    <name type="scientific">Tanacetum coccineum</name>
    <dbReference type="NCBI Taxonomy" id="301880"/>
    <lineage>
        <taxon>Eukaryota</taxon>
        <taxon>Viridiplantae</taxon>
        <taxon>Streptophyta</taxon>
        <taxon>Embryophyta</taxon>
        <taxon>Tracheophyta</taxon>
        <taxon>Spermatophyta</taxon>
        <taxon>Magnoliopsida</taxon>
        <taxon>eudicotyledons</taxon>
        <taxon>Gunneridae</taxon>
        <taxon>Pentapetalae</taxon>
        <taxon>asterids</taxon>
        <taxon>campanulids</taxon>
        <taxon>Asterales</taxon>
        <taxon>Asteraceae</taxon>
        <taxon>Asteroideae</taxon>
        <taxon>Anthemideae</taxon>
        <taxon>Anthemidinae</taxon>
        <taxon>Tanacetum</taxon>
    </lineage>
</organism>
<dbReference type="PROSITE" id="PS50994">
    <property type="entry name" value="INTEGRASE"/>
    <property type="match status" value="1"/>
</dbReference>
<evidence type="ECO:0000256" key="3">
    <source>
        <dbReference type="ARBA" id="ARBA00008954"/>
    </source>
</evidence>
<dbReference type="EC" id="2.6.1.44" evidence="5"/>
<dbReference type="Gene3D" id="2.60.120.260">
    <property type="entry name" value="Galactose-binding domain-like"/>
    <property type="match status" value="1"/>
</dbReference>
<keyword evidence="10" id="KW-1133">Transmembrane helix</keyword>
<dbReference type="InterPro" id="IPR015424">
    <property type="entry name" value="PyrdxlP-dep_Trfase"/>
</dbReference>
<evidence type="ECO:0000256" key="7">
    <source>
        <dbReference type="ARBA" id="ARBA00022679"/>
    </source>
</evidence>
<dbReference type="Gene3D" id="3.40.640.10">
    <property type="entry name" value="Type I PLP-dependent aspartate aminotransferase-like (Major domain)"/>
    <property type="match status" value="2"/>
</dbReference>
<proteinExistence type="inferred from homology"/>
<feature type="transmembrane region" description="Helical" evidence="10">
    <location>
        <begin position="599"/>
        <end position="618"/>
    </location>
</feature>
<evidence type="ECO:0000256" key="5">
    <source>
        <dbReference type="ARBA" id="ARBA00013049"/>
    </source>
</evidence>
<keyword evidence="6" id="KW-0032">Aminotransferase</keyword>
<dbReference type="SUPFAM" id="SSF53098">
    <property type="entry name" value="Ribonuclease H-like"/>
    <property type="match status" value="1"/>
</dbReference>